<feature type="transmembrane region" description="Helical" evidence="7">
    <location>
        <begin position="434"/>
        <end position="456"/>
    </location>
</feature>
<dbReference type="Pfam" id="PF07690">
    <property type="entry name" value="MFS_1"/>
    <property type="match status" value="1"/>
</dbReference>
<dbReference type="Gene3D" id="1.20.1250.20">
    <property type="entry name" value="MFS general substrate transporter like domains"/>
    <property type="match status" value="2"/>
</dbReference>
<keyword evidence="3 7" id="KW-0812">Transmembrane</keyword>
<feature type="transmembrane region" description="Helical" evidence="7">
    <location>
        <begin position="783"/>
        <end position="805"/>
    </location>
</feature>
<feature type="transmembrane region" description="Helical" evidence="7">
    <location>
        <begin position="494"/>
        <end position="513"/>
    </location>
</feature>
<evidence type="ECO:0000256" key="6">
    <source>
        <dbReference type="SAM" id="MobiDB-lite"/>
    </source>
</evidence>
<feature type="region of interest" description="Disordered" evidence="6">
    <location>
        <begin position="1"/>
        <end position="54"/>
    </location>
</feature>
<feature type="transmembrane region" description="Helical" evidence="7">
    <location>
        <begin position="525"/>
        <end position="544"/>
    </location>
</feature>
<dbReference type="SUPFAM" id="SSF50494">
    <property type="entry name" value="Trypsin-like serine proteases"/>
    <property type="match status" value="1"/>
</dbReference>
<feature type="transmembrane region" description="Helical" evidence="7">
    <location>
        <begin position="719"/>
        <end position="739"/>
    </location>
</feature>
<dbReference type="PANTHER" id="PTHR43791:SF55">
    <property type="entry name" value="TRANSPORTER, PUTATIVE (AFU_ORTHOLOGUE AFUA_6G01820)-RELATED"/>
    <property type="match status" value="1"/>
</dbReference>
<dbReference type="GO" id="GO:0016020">
    <property type="term" value="C:membrane"/>
    <property type="evidence" value="ECO:0007669"/>
    <property type="project" value="UniProtKB-SubCell"/>
</dbReference>
<keyword evidence="4 7" id="KW-1133">Transmembrane helix</keyword>
<feature type="transmembrane region" description="Helical" evidence="7">
    <location>
        <begin position="381"/>
        <end position="398"/>
    </location>
</feature>
<evidence type="ECO:0000256" key="7">
    <source>
        <dbReference type="SAM" id="Phobius"/>
    </source>
</evidence>
<keyword evidence="2" id="KW-0813">Transport</keyword>
<dbReference type="GO" id="GO:0022857">
    <property type="term" value="F:transmembrane transporter activity"/>
    <property type="evidence" value="ECO:0007669"/>
    <property type="project" value="InterPro"/>
</dbReference>
<evidence type="ECO:0008006" key="10">
    <source>
        <dbReference type="Google" id="ProtNLM"/>
    </source>
</evidence>
<gene>
    <name evidence="8" type="ORF">Aspvir_001806</name>
</gene>
<dbReference type="FunFam" id="1.20.1250.20:FF:000540">
    <property type="entry name" value="MFS transporter, putative"/>
    <property type="match status" value="1"/>
</dbReference>
<feature type="transmembrane region" description="Helical" evidence="7">
    <location>
        <begin position="556"/>
        <end position="575"/>
    </location>
</feature>
<feature type="transmembrane region" description="Helical" evidence="7">
    <location>
        <begin position="468"/>
        <end position="488"/>
    </location>
</feature>
<evidence type="ECO:0000313" key="9">
    <source>
        <dbReference type="Proteomes" id="UP000710440"/>
    </source>
</evidence>
<name>A0A9P3F5A5_ASPVI</name>
<proteinExistence type="predicted"/>
<keyword evidence="9" id="KW-1185">Reference proteome</keyword>
<dbReference type="Pfam" id="PF13365">
    <property type="entry name" value="Trypsin_2"/>
    <property type="match status" value="1"/>
</dbReference>
<evidence type="ECO:0000256" key="3">
    <source>
        <dbReference type="ARBA" id="ARBA00022692"/>
    </source>
</evidence>
<feature type="compositionally biased region" description="Polar residues" evidence="6">
    <location>
        <begin position="19"/>
        <end position="45"/>
    </location>
</feature>
<dbReference type="FunFam" id="1.20.1250.20:FF:000425">
    <property type="entry name" value="MFS transporter, putative"/>
    <property type="match status" value="1"/>
</dbReference>
<dbReference type="SUPFAM" id="SSF103473">
    <property type="entry name" value="MFS general substrate transporter"/>
    <property type="match status" value="1"/>
</dbReference>
<comment type="caution">
    <text evidence="8">The sequence shown here is derived from an EMBL/GenBank/DDBJ whole genome shotgun (WGS) entry which is preliminary data.</text>
</comment>
<reference evidence="8 9" key="1">
    <citation type="submission" date="2021-02" db="EMBL/GenBank/DDBJ databases">
        <title>Pan-genome distribution and transcriptional activeness of fungal secondary metabolism genes in Aspergillus section Fumigati.</title>
        <authorList>
            <person name="Takahashi H."/>
            <person name="Umemura M."/>
            <person name="Ninomiya A."/>
            <person name="Kusuya Y."/>
            <person name="Urayama S."/>
            <person name="Shimizu M."/>
            <person name="Watanabe A."/>
            <person name="Kamei K."/>
            <person name="Yaguchi T."/>
            <person name="Hagiwara D."/>
        </authorList>
    </citation>
    <scope>NUCLEOTIDE SEQUENCE [LARGE SCALE GENOMIC DNA]</scope>
    <source>
        <strain evidence="8 9">IFM 47045</strain>
    </source>
</reference>
<dbReference type="GeneID" id="66929788"/>
<dbReference type="EMBL" id="BOPL01000010">
    <property type="protein sequence ID" value="GIK06162.1"/>
    <property type="molecule type" value="Genomic_DNA"/>
</dbReference>
<dbReference type="RefSeq" id="XP_043129348.1">
    <property type="nucleotide sequence ID" value="XM_043273413.1"/>
</dbReference>
<evidence type="ECO:0000256" key="5">
    <source>
        <dbReference type="ARBA" id="ARBA00023136"/>
    </source>
</evidence>
<accession>A0A9P3F5A5</accession>
<dbReference type="AlphaFoldDB" id="A0A9P3F5A5"/>
<sequence>MPQTLRSSRRRVESEHPETNTVSLSQPVHFTTPHASSSQPQQTINLIPPDLPRFPNLSTKETTLLRKKQSRLRASASATKTTAAGYGAHAVQALSSTLIFAQHEAGTAVCIHPAGWLLTCAHCFGETEAEWRSNRRKWLLYFTGQAVQAECIAWDARRDLALAKITSLECLPPAASGNLIPSFACVPLAPPSSSLHAEILCIGQPGSDDLESVVPQKTAYDLIEISEGRLRGLIPGADPHDNEEIGALKHDAWTYWGHSGAPLLRRTDGVLLGLHSSWDDTTAMRHGVPLVAVREFLRERFPGGWAMEGQDNGEKREYPEVQRTESLSTDNKMIQVPSATGDPERLRAEGELFDKDAALAVVSDVAMEIDPEVEKRVLRKIDLFFMPAMLIGYGLVYWDKAILGSATLFGMTTDLHLVVIDHSTTPPSKDTSRLSWATSIFYFGMLAGLYPMTFFVQRFKIQHVFGPIVMLWALTCAATAGVTTWQGLFVQRFFLGFVESVVPTGFMTIVSGYYTQKEQSLRQAWWFSGTGWFTIIGGAMNYGFGQITSGSLKRWQYIYIFAGVLTFLFGIWCCAMPNSPVSAWFLTHEERVVAVERLRRGQTGVRCQKIKLSQIRESALDVKMYLIAIMMAAAYTINGAISGFGPLIVSTFGYDTLDSILFQFPVGGICVIFIPLCGYIASRVPNTRIPMLVACCLPVIAGCVLIWKSTWGYQPAAPVVGYALTGFFGPVVSLIITLGASNVAGATKKTVMAATVFVAYTVGNIIGPQLVKTQTVARHYPELWTGLIICYCVTIVAAGALYVVLWRENRRREAMDLDESQRDKVAFNDLTDKENPFFRYVL</sequence>
<dbReference type="InterPro" id="IPR011701">
    <property type="entry name" value="MFS"/>
</dbReference>
<evidence type="ECO:0000256" key="1">
    <source>
        <dbReference type="ARBA" id="ARBA00004141"/>
    </source>
</evidence>
<dbReference type="InterPro" id="IPR036259">
    <property type="entry name" value="MFS_trans_sf"/>
</dbReference>
<organism evidence="8 9">
    <name type="scientific">Aspergillus viridinutans</name>
    <dbReference type="NCBI Taxonomy" id="75553"/>
    <lineage>
        <taxon>Eukaryota</taxon>
        <taxon>Fungi</taxon>
        <taxon>Dikarya</taxon>
        <taxon>Ascomycota</taxon>
        <taxon>Pezizomycotina</taxon>
        <taxon>Eurotiomycetes</taxon>
        <taxon>Eurotiomycetidae</taxon>
        <taxon>Eurotiales</taxon>
        <taxon>Aspergillaceae</taxon>
        <taxon>Aspergillus</taxon>
        <taxon>Aspergillus subgen. Fumigati</taxon>
    </lineage>
</organism>
<dbReference type="InterPro" id="IPR009003">
    <property type="entry name" value="Peptidase_S1_PA"/>
</dbReference>
<feature type="transmembrane region" description="Helical" evidence="7">
    <location>
        <begin position="751"/>
        <end position="771"/>
    </location>
</feature>
<keyword evidence="5 7" id="KW-0472">Membrane</keyword>
<feature type="transmembrane region" description="Helical" evidence="7">
    <location>
        <begin position="624"/>
        <end position="648"/>
    </location>
</feature>
<comment type="subcellular location">
    <subcellularLocation>
        <location evidence="1">Membrane</location>
        <topology evidence="1">Multi-pass membrane protein</topology>
    </subcellularLocation>
</comment>
<feature type="transmembrane region" description="Helical" evidence="7">
    <location>
        <begin position="689"/>
        <end position="707"/>
    </location>
</feature>
<protein>
    <recommendedName>
        <fullName evidence="10">MFS transporter</fullName>
    </recommendedName>
</protein>
<dbReference type="PANTHER" id="PTHR43791">
    <property type="entry name" value="PERMEASE-RELATED"/>
    <property type="match status" value="1"/>
</dbReference>
<evidence type="ECO:0000256" key="4">
    <source>
        <dbReference type="ARBA" id="ARBA00022989"/>
    </source>
</evidence>
<evidence type="ECO:0000313" key="8">
    <source>
        <dbReference type="EMBL" id="GIK06162.1"/>
    </source>
</evidence>
<feature type="transmembrane region" description="Helical" evidence="7">
    <location>
        <begin position="660"/>
        <end position="682"/>
    </location>
</feature>
<dbReference type="Proteomes" id="UP000710440">
    <property type="component" value="Unassembled WGS sequence"/>
</dbReference>
<evidence type="ECO:0000256" key="2">
    <source>
        <dbReference type="ARBA" id="ARBA00022448"/>
    </source>
</evidence>
<dbReference type="Gene3D" id="2.40.10.120">
    <property type="match status" value="1"/>
</dbReference>
<dbReference type="OrthoDB" id="1932925at2759"/>